<dbReference type="InterPro" id="IPR016047">
    <property type="entry name" value="M23ase_b-sheet_dom"/>
</dbReference>
<accession>A0A161RGA3</accession>
<organism evidence="2 3">
    <name type="scientific">Bacillus cereus</name>
    <dbReference type="NCBI Taxonomy" id="1396"/>
    <lineage>
        <taxon>Bacteria</taxon>
        <taxon>Bacillati</taxon>
        <taxon>Bacillota</taxon>
        <taxon>Bacilli</taxon>
        <taxon>Bacillales</taxon>
        <taxon>Bacillaceae</taxon>
        <taxon>Bacillus</taxon>
        <taxon>Bacillus cereus group</taxon>
    </lineage>
</organism>
<dbReference type="Proteomes" id="UP000076501">
    <property type="component" value="Unassembled WGS sequence"/>
</dbReference>
<evidence type="ECO:0000259" key="1">
    <source>
        <dbReference type="Pfam" id="PF01551"/>
    </source>
</evidence>
<dbReference type="EMBL" id="LJKA01000048">
    <property type="protein sequence ID" value="KZD32855.1"/>
    <property type="molecule type" value="Genomic_DNA"/>
</dbReference>
<dbReference type="InterPro" id="IPR050570">
    <property type="entry name" value="Cell_wall_metabolism_enzyme"/>
</dbReference>
<dbReference type="SUPFAM" id="SSF51261">
    <property type="entry name" value="Duplicated hybrid motif"/>
    <property type="match status" value="1"/>
</dbReference>
<evidence type="ECO:0000313" key="3">
    <source>
        <dbReference type="Proteomes" id="UP000076501"/>
    </source>
</evidence>
<comment type="caution">
    <text evidence="2">The sequence shown here is derived from an EMBL/GenBank/DDBJ whole genome shotgun (WGS) entry which is preliminary data.</text>
</comment>
<dbReference type="Pfam" id="PF01551">
    <property type="entry name" value="Peptidase_M23"/>
    <property type="match status" value="1"/>
</dbReference>
<reference evidence="2 3" key="1">
    <citation type="submission" date="2015-09" db="EMBL/GenBank/DDBJ databases">
        <title>Bacillus cereus food isolates.</title>
        <authorList>
            <person name="Boekhorst J."/>
        </authorList>
    </citation>
    <scope>NUCLEOTIDE SEQUENCE [LARGE SCALE GENOMIC DNA]</scope>
    <source>
        <strain evidence="2 3">B4082</strain>
    </source>
</reference>
<feature type="domain" description="M23ase beta-sheet core" evidence="1">
    <location>
        <begin position="54"/>
        <end position="143"/>
    </location>
</feature>
<dbReference type="PANTHER" id="PTHR21666">
    <property type="entry name" value="PEPTIDASE-RELATED"/>
    <property type="match status" value="1"/>
</dbReference>
<dbReference type="AlphaFoldDB" id="A0A161RGA3"/>
<sequence>MPYQYQRTPFNTSQPVYVVGTECSENHKGARDIGFSGIKWQVMQVSNGVITGFVGNGTPVYAVESGTVVYVNRNTTCWDNTNQPSLCPEAHGVAIKGSDGYYTLYAHVYPAGYLVKGSTVQAGDFLGNVDNSGNTTGPHVHFARFAPNSDDNNFAQNWTCDWTMNGLIPSNTNGWIQSNGQWYYFVNGKPWLGWVQLGSSWYEFDINTGAFTGWAWSQGTWYFWNGSWWRWNGTSWVSGAPPA</sequence>
<name>A0A161RGA3_BACCE</name>
<dbReference type="InterPro" id="IPR011055">
    <property type="entry name" value="Dup_hybrid_motif"/>
</dbReference>
<dbReference type="Gene3D" id="2.10.270.10">
    <property type="entry name" value="Cholin Binding"/>
    <property type="match status" value="1"/>
</dbReference>
<dbReference type="CDD" id="cd12797">
    <property type="entry name" value="M23_peptidase"/>
    <property type="match status" value="1"/>
</dbReference>
<evidence type="ECO:0000313" key="2">
    <source>
        <dbReference type="EMBL" id="KZD32855.1"/>
    </source>
</evidence>
<proteinExistence type="predicted"/>
<dbReference type="PANTHER" id="PTHR21666:SF270">
    <property type="entry name" value="MUREIN HYDROLASE ACTIVATOR ENVC"/>
    <property type="match status" value="1"/>
</dbReference>
<dbReference type="PATRIC" id="fig|1396.539.peg.5257"/>
<dbReference type="RefSeq" id="WP_063223341.1">
    <property type="nucleotide sequence ID" value="NZ_JAEHBS010000054.1"/>
</dbReference>
<dbReference type="GO" id="GO:0004222">
    <property type="term" value="F:metalloendopeptidase activity"/>
    <property type="evidence" value="ECO:0007669"/>
    <property type="project" value="TreeGrafter"/>
</dbReference>
<gene>
    <name evidence="2" type="ORF">B4082_3331</name>
</gene>
<dbReference type="Gene3D" id="2.70.70.10">
    <property type="entry name" value="Glucose Permease (Domain IIA)"/>
    <property type="match status" value="1"/>
</dbReference>
<protein>
    <recommendedName>
        <fullName evidence="1">M23ase beta-sheet core domain-containing protein</fullName>
    </recommendedName>
</protein>